<evidence type="ECO:0000256" key="2">
    <source>
        <dbReference type="ARBA" id="ARBA00022763"/>
    </source>
</evidence>
<evidence type="ECO:0000259" key="6">
    <source>
        <dbReference type="PROSITE" id="PS50173"/>
    </source>
</evidence>
<dbReference type="Pfam" id="PF00817">
    <property type="entry name" value="IMS"/>
    <property type="match status" value="1"/>
</dbReference>
<dbReference type="GO" id="GO:0006281">
    <property type="term" value="P:DNA repair"/>
    <property type="evidence" value="ECO:0007669"/>
    <property type="project" value="UniProtKB-KW"/>
</dbReference>
<dbReference type="Gene3D" id="3.40.1170.60">
    <property type="match status" value="1"/>
</dbReference>
<keyword evidence="4" id="KW-0234">DNA repair</keyword>
<dbReference type="InterPro" id="IPR050116">
    <property type="entry name" value="DNA_polymerase-Y"/>
</dbReference>
<dbReference type="Proteomes" id="UP000198461">
    <property type="component" value="Unassembled WGS sequence"/>
</dbReference>
<evidence type="ECO:0000313" key="7">
    <source>
        <dbReference type="EMBL" id="SIN89212.1"/>
    </source>
</evidence>
<dbReference type="CDD" id="cd01700">
    <property type="entry name" value="PolY_Pol_V_umuC"/>
    <property type="match status" value="1"/>
</dbReference>
<dbReference type="GO" id="GO:0009432">
    <property type="term" value="P:SOS response"/>
    <property type="evidence" value="ECO:0007669"/>
    <property type="project" value="UniProtKB-KW"/>
</dbReference>
<dbReference type="PANTHER" id="PTHR11076">
    <property type="entry name" value="DNA REPAIR POLYMERASE UMUC / TRANSFERASE FAMILY MEMBER"/>
    <property type="match status" value="1"/>
</dbReference>
<comment type="similarity">
    <text evidence="1">Belongs to the DNA polymerase type-Y family.</text>
</comment>
<gene>
    <name evidence="7" type="ORF">SAMN05443662_0876</name>
</gene>
<proteinExistence type="inferred from homology"/>
<evidence type="ECO:0000256" key="1">
    <source>
        <dbReference type="ARBA" id="ARBA00010945"/>
    </source>
</evidence>
<protein>
    <submittedName>
        <fullName evidence="7">DNA polymerase V</fullName>
    </submittedName>
</protein>
<keyword evidence="3" id="KW-0741">SOS mutagenesis</keyword>
<dbReference type="InterPro" id="IPR001126">
    <property type="entry name" value="UmuC"/>
</dbReference>
<dbReference type="Gene3D" id="3.30.1490.100">
    <property type="entry name" value="DNA polymerase, Y-family, little finger domain"/>
    <property type="match status" value="1"/>
</dbReference>
<dbReference type="STRING" id="364032.SAMN05443662_0876"/>
<sequence length="432" mass="48521">MGRGDLRDSQLPMKIALVDGNNFYASCEMVFEPRLAEHPLVVLSNNDGIVVAANEPAKQLGLKWRPFFRIRDTLQRHGGVARSSNYELYADMSQRMHALLAQEATAQEVYSIDESFLHVPAGCDADWGHGVRERIRRQLGLPIAVGLGHTKVQAKLANRWAKDHALFKHACDWTTLPDTVRRTLLETTPVSALWGVGKRLTARLQQQGVHSAADFMALTSDQARRIGHKPLWQLHRELHGERHFELDMSPAPRQQIISSRSFPTGIQSLSLLEQAVSNFTVTAAGKLRQQRSLAAEVGVFMTTDRFKPPVVRHWAFKTLAVPTDDTIELVKVAKALLRQHWQPGAAYRKVLVMLTDLRPQQPRQAVLADTEACSATAEVAALMEQINSRYGEAVVRLAAQGTAPKPRWQIRRALQRRSYTTRWQDLPVARAI</sequence>
<dbReference type="GO" id="GO:0005829">
    <property type="term" value="C:cytosol"/>
    <property type="evidence" value="ECO:0007669"/>
    <property type="project" value="TreeGrafter"/>
</dbReference>
<evidence type="ECO:0000313" key="8">
    <source>
        <dbReference type="Proteomes" id="UP000198461"/>
    </source>
</evidence>
<accession>A0A1N6F1Q7</accession>
<keyword evidence="2" id="KW-0227">DNA damage</keyword>
<dbReference type="Pfam" id="PF11799">
    <property type="entry name" value="IMS_C"/>
    <property type="match status" value="1"/>
</dbReference>
<feature type="domain" description="UmuC" evidence="6">
    <location>
        <begin position="15"/>
        <end position="197"/>
    </location>
</feature>
<dbReference type="InterPro" id="IPR025188">
    <property type="entry name" value="DUF4113"/>
</dbReference>
<dbReference type="GO" id="GO:0003887">
    <property type="term" value="F:DNA-directed DNA polymerase activity"/>
    <property type="evidence" value="ECO:0007669"/>
    <property type="project" value="TreeGrafter"/>
</dbReference>
<keyword evidence="5" id="KW-0742">SOS response</keyword>
<dbReference type="GO" id="GO:0042276">
    <property type="term" value="P:error-prone translesion synthesis"/>
    <property type="evidence" value="ECO:0007669"/>
    <property type="project" value="TreeGrafter"/>
</dbReference>
<dbReference type="PROSITE" id="PS50173">
    <property type="entry name" value="UMUC"/>
    <property type="match status" value="1"/>
</dbReference>
<evidence type="ECO:0000256" key="3">
    <source>
        <dbReference type="ARBA" id="ARBA00023199"/>
    </source>
</evidence>
<dbReference type="Gene3D" id="1.10.150.20">
    <property type="entry name" value="5' to 3' exonuclease, C-terminal subdomain"/>
    <property type="match status" value="1"/>
</dbReference>
<dbReference type="Pfam" id="PF13438">
    <property type="entry name" value="DUF4113"/>
    <property type="match status" value="1"/>
</dbReference>
<dbReference type="EMBL" id="FSRE01000002">
    <property type="protein sequence ID" value="SIN89212.1"/>
    <property type="molecule type" value="Genomic_DNA"/>
</dbReference>
<dbReference type="InterPro" id="IPR036775">
    <property type="entry name" value="DNA_pol_Y-fam_lit_finger_sf"/>
</dbReference>
<dbReference type="GO" id="GO:0003684">
    <property type="term" value="F:damaged DNA binding"/>
    <property type="evidence" value="ECO:0007669"/>
    <property type="project" value="InterPro"/>
</dbReference>
<dbReference type="InterPro" id="IPR043128">
    <property type="entry name" value="Rev_trsase/Diguanyl_cyclase"/>
</dbReference>
<dbReference type="SUPFAM" id="SSF56672">
    <property type="entry name" value="DNA/RNA polymerases"/>
    <property type="match status" value="1"/>
</dbReference>
<evidence type="ECO:0000256" key="5">
    <source>
        <dbReference type="ARBA" id="ARBA00023236"/>
    </source>
</evidence>
<keyword evidence="8" id="KW-1185">Reference proteome</keyword>
<dbReference type="Gene3D" id="3.30.70.270">
    <property type="match status" value="1"/>
</dbReference>
<evidence type="ECO:0000256" key="4">
    <source>
        <dbReference type="ARBA" id="ARBA00023204"/>
    </source>
</evidence>
<dbReference type="PANTHER" id="PTHR11076:SF34">
    <property type="entry name" value="PROTEIN UMUC"/>
    <property type="match status" value="1"/>
</dbReference>
<reference evidence="7 8" key="1">
    <citation type="submission" date="2016-11" db="EMBL/GenBank/DDBJ databases">
        <authorList>
            <person name="Jaros S."/>
            <person name="Januszkiewicz K."/>
            <person name="Wedrychowicz H."/>
        </authorList>
    </citation>
    <scope>NUCLEOTIDE SEQUENCE [LARGE SCALE GENOMIC DNA]</scope>
    <source>
        <strain evidence="7 8">DSM 17737</strain>
    </source>
</reference>
<dbReference type="AlphaFoldDB" id="A0A1N6F1Q7"/>
<name>A0A1N6F1Q7_9GAMM</name>
<dbReference type="InterPro" id="IPR017961">
    <property type="entry name" value="DNA_pol_Y-fam_little_finger"/>
</dbReference>
<dbReference type="InterPro" id="IPR043502">
    <property type="entry name" value="DNA/RNA_pol_sf"/>
</dbReference>
<organism evidence="7 8">
    <name type="scientific">Sulfurivirga caldicuralii</name>
    <dbReference type="NCBI Taxonomy" id="364032"/>
    <lineage>
        <taxon>Bacteria</taxon>
        <taxon>Pseudomonadati</taxon>
        <taxon>Pseudomonadota</taxon>
        <taxon>Gammaproteobacteria</taxon>
        <taxon>Thiotrichales</taxon>
        <taxon>Piscirickettsiaceae</taxon>
        <taxon>Sulfurivirga</taxon>
    </lineage>
</organism>